<dbReference type="Gene3D" id="6.10.340.10">
    <property type="match status" value="1"/>
</dbReference>
<dbReference type="CDD" id="cd06225">
    <property type="entry name" value="HAMP"/>
    <property type="match status" value="1"/>
</dbReference>
<evidence type="ECO:0000259" key="6">
    <source>
        <dbReference type="PROSITE" id="PS50111"/>
    </source>
</evidence>
<evidence type="ECO:0000256" key="5">
    <source>
        <dbReference type="SAM" id="Phobius"/>
    </source>
</evidence>
<dbReference type="GO" id="GO:0006935">
    <property type="term" value="P:chemotaxis"/>
    <property type="evidence" value="ECO:0007669"/>
    <property type="project" value="UniProtKB-KW"/>
</dbReference>
<dbReference type="OrthoDB" id="9760371at2"/>
<dbReference type="EMBL" id="MRAE01000033">
    <property type="protein sequence ID" value="OOO64237.1"/>
    <property type="molecule type" value="Genomic_DNA"/>
</dbReference>
<dbReference type="Pfam" id="PF00672">
    <property type="entry name" value="HAMP"/>
    <property type="match status" value="1"/>
</dbReference>
<keyword evidence="5" id="KW-0812">Transmembrane</keyword>
<comment type="similarity">
    <text evidence="3">Belongs to the methyl-accepting chemotaxis (MCP) protein family.</text>
</comment>
<dbReference type="Gene3D" id="1.10.287.950">
    <property type="entry name" value="Methyl-accepting chemotaxis protein"/>
    <property type="match status" value="1"/>
</dbReference>
<dbReference type="EMBL" id="MRAD01000003">
    <property type="protein sequence ID" value="OOO63109.1"/>
    <property type="molecule type" value="Genomic_DNA"/>
</dbReference>
<dbReference type="SUPFAM" id="SSF58104">
    <property type="entry name" value="Methyl-accepting chemotaxis protein (MCP) signaling domain"/>
    <property type="match status" value="1"/>
</dbReference>
<dbReference type="SMART" id="SM00304">
    <property type="entry name" value="HAMP"/>
    <property type="match status" value="1"/>
</dbReference>
<feature type="domain" description="Methyl-accepting transducer" evidence="6">
    <location>
        <begin position="398"/>
        <end position="634"/>
    </location>
</feature>
<dbReference type="InterPro" id="IPR003660">
    <property type="entry name" value="HAMP_dom"/>
</dbReference>
<dbReference type="Gene3D" id="3.30.450.20">
    <property type="entry name" value="PAS domain"/>
    <property type="match status" value="2"/>
</dbReference>
<dbReference type="InterPro" id="IPR004089">
    <property type="entry name" value="MCPsignal_dom"/>
</dbReference>
<dbReference type="Proteomes" id="UP000190256">
    <property type="component" value="Unassembled WGS sequence"/>
</dbReference>
<evidence type="ECO:0000259" key="7">
    <source>
        <dbReference type="PROSITE" id="PS50885"/>
    </source>
</evidence>
<dbReference type="GO" id="GO:0016020">
    <property type="term" value="C:membrane"/>
    <property type="evidence" value="ECO:0007669"/>
    <property type="project" value="InterPro"/>
</dbReference>
<dbReference type="PANTHER" id="PTHR32089">
    <property type="entry name" value="METHYL-ACCEPTING CHEMOTAXIS PROTEIN MCPB"/>
    <property type="match status" value="1"/>
</dbReference>
<sequence length="684" mass="75721">MKFNFKSIKTLILCTILPITILFMCFLSIMSYGNSKKIISSEIENKMKTETKSLSKHIEKSLLTHKKIAETLSKTVESSKDIMPPDTYKNLLQNFIKTNDETYGAGFWFEPYKVNPKEKFFGPYYFRDGNKIIYTDKYNNASYDYTSQSWYKDAKSSKTLSTWSTPYLDTVSNAMIVTTSAPFKDKQGNIIGISTADINLTNLQKMVSELKFGKTGKAILLDTEGNYLAHPNKDKIMKVNIKKDNNSSIAALGKEMLSNKKGTGKYDEKGVKQLVYYDSIPETGWIIALSINESEVNAPLKQLLIKSIIFILIAIVLIISFILWFSNYITNNIKRVNVFSENIANGDLTKSLSINSKDELGTMGKNLNNMKDTLNDIISNFDTSLKDIVSMSEELSASADQTQSASDQIAQSISDIAAGSENESRASQESVKNLEEIYKGMEQISNNVQSVTNYSIATYKKAEEGDKTVSTAISKMKDIEKSVKDSVNIVNTLEEKSNNIDEIVSLITSISEQTNLLALNAAIEAARAGEAGKGFAVVAEEVRKLAEESSTSAGSIGNIIKEIKNDITKVVNSMQIETNNVNEGIVIVENTKNSFENILSDIDKVSREMQDVSAVVEEITASTETVVNSLEKINSIIKESSSNTQNVAASAEEQTAIMKEVAEVSNKLSEMAIKLEKSISIFKL</sequence>
<feature type="domain" description="HAMP" evidence="7">
    <location>
        <begin position="327"/>
        <end position="379"/>
    </location>
</feature>
<dbReference type="SMART" id="SM00283">
    <property type="entry name" value="MA"/>
    <property type="match status" value="1"/>
</dbReference>
<dbReference type="PROSITE" id="PS50111">
    <property type="entry name" value="CHEMOTAXIS_TRANSDUC_2"/>
    <property type="match status" value="1"/>
</dbReference>
<dbReference type="CDD" id="cd12913">
    <property type="entry name" value="PDC1_MCP_like"/>
    <property type="match status" value="1"/>
</dbReference>
<evidence type="ECO:0000313" key="9">
    <source>
        <dbReference type="EMBL" id="OOO64237.1"/>
    </source>
</evidence>
<dbReference type="STRING" id="1962263.BS637_04695"/>
<evidence type="ECO:0000256" key="1">
    <source>
        <dbReference type="ARBA" id="ARBA00022500"/>
    </source>
</evidence>
<comment type="caution">
    <text evidence="9">The sequence shown here is derived from an EMBL/GenBank/DDBJ whole genome shotgun (WGS) entry which is preliminary data.</text>
</comment>
<evidence type="ECO:0000313" key="8">
    <source>
        <dbReference type="EMBL" id="OOO63109.1"/>
    </source>
</evidence>
<keyword evidence="5" id="KW-1133">Transmembrane helix</keyword>
<keyword evidence="10" id="KW-1185">Reference proteome</keyword>
<dbReference type="Pfam" id="PF22673">
    <property type="entry name" value="MCP-like_PDC_1"/>
    <property type="match status" value="1"/>
</dbReference>
<dbReference type="PROSITE" id="PS50885">
    <property type="entry name" value="HAMP"/>
    <property type="match status" value="1"/>
</dbReference>
<dbReference type="GO" id="GO:0007165">
    <property type="term" value="P:signal transduction"/>
    <property type="evidence" value="ECO:0007669"/>
    <property type="project" value="UniProtKB-KW"/>
</dbReference>
<dbReference type="CDD" id="cd11386">
    <property type="entry name" value="MCP_signal"/>
    <property type="match status" value="1"/>
</dbReference>
<dbReference type="CDD" id="cd12912">
    <property type="entry name" value="PDC2_MCP_like"/>
    <property type="match status" value="1"/>
</dbReference>
<feature type="transmembrane region" description="Helical" evidence="5">
    <location>
        <begin position="303"/>
        <end position="325"/>
    </location>
</feature>
<dbReference type="Proteomes" id="UP000190206">
    <property type="component" value="Unassembled WGS sequence"/>
</dbReference>
<evidence type="ECO:0000256" key="2">
    <source>
        <dbReference type="ARBA" id="ARBA00023224"/>
    </source>
</evidence>
<evidence type="ECO:0000256" key="3">
    <source>
        <dbReference type="ARBA" id="ARBA00029447"/>
    </source>
</evidence>
<accession>A0A1S9I1N4</accession>
<protein>
    <submittedName>
        <fullName evidence="9">Chemotaxis protein</fullName>
    </submittedName>
</protein>
<dbReference type="SUPFAM" id="SSF103190">
    <property type="entry name" value="Sensory domain-like"/>
    <property type="match status" value="1"/>
</dbReference>
<evidence type="ECO:0000256" key="4">
    <source>
        <dbReference type="PROSITE-ProRule" id="PRU00284"/>
    </source>
</evidence>
<feature type="transmembrane region" description="Helical" evidence="5">
    <location>
        <begin position="12"/>
        <end position="33"/>
    </location>
</feature>
<keyword evidence="5" id="KW-0472">Membrane</keyword>
<keyword evidence="2 4" id="KW-0807">Transducer</keyword>
<evidence type="ECO:0000313" key="11">
    <source>
        <dbReference type="Proteomes" id="UP000190256"/>
    </source>
</evidence>
<organism evidence="9 11">
    <name type="scientific">Clostridium tepidum</name>
    <dbReference type="NCBI Taxonomy" id="1962263"/>
    <lineage>
        <taxon>Bacteria</taxon>
        <taxon>Bacillati</taxon>
        <taxon>Bacillota</taxon>
        <taxon>Clostridia</taxon>
        <taxon>Eubacteriales</taxon>
        <taxon>Clostridiaceae</taxon>
        <taxon>Clostridium</taxon>
    </lineage>
</organism>
<dbReference type="AlphaFoldDB" id="A0A1S9I1N4"/>
<dbReference type="InterPro" id="IPR029151">
    <property type="entry name" value="Sensor-like_sf"/>
</dbReference>
<dbReference type="RefSeq" id="WP_078023614.1">
    <property type="nucleotide sequence ID" value="NZ_JADPGM010000002.1"/>
</dbReference>
<dbReference type="PANTHER" id="PTHR32089:SF114">
    <property type="entry name" value="METHYL-ACCEPTING CHEMOTAXIS PROTEIN MCPB"/>
    <property type="match status" value="1"/>
</dbReference>
<name>A0A1S9I1N4_9CLOT</name>
<keyword evidence="1" id="KW-0145">Chemotaxis</keyword>
<proteinExistence type="inferred from homology"/>
<dbReference type="Pfam" id="PF00015">
    <property type="entry name" value="MCPsignal"/>
    <property type="match status" value="1"/>
</dbReference>
<gene>
    <name evidence="8" type="ORF">BS637_04695</name>
    <name evidence="9" type="ORF">BS638_11345</name>
</gene>
<reference evidence="9 11" key="1">
    <citation type="submission" date="2016-12" db="EMBL/GenBank/DDBJ databases">
        <title>Clostridium tepidum sp. nov., a close relative of Clostridium sporogenes and Clostridium botulinum Group I.</title>
        <authorList>
            <person name="Dobritsa A.P."/>
            <person name="Kutumbaka K.K."/>
            <person name="Werner K."/>
            <person name="Wiedmann M."/>
            <person name="Asmus A."/>
            <person name="Samadpour M."/>
        </authorList>
    </citation>
    <scope>NUCLEOTIDE SEQUENCE [LARGE SCALE GENOMIC DNA]</scope>
    <source>
        <strain evidence="9 11">IEH 97212</strain>
    </source>
</reference>
<reference evidence="8 10" key="2">
    <citation type="submission" date="2016-12" db="EMBL/GenBank/DDBJ databases">
        <title>Clostridium tepidum sp. nov., a close relative of Clostridium sporogenes and Clostridium botulinum Group I.</title>
        <authorList>
            <person name="Dobritsa A.P."/>
            <person name="Kutumbaka K."/>
            <person name="Werner K."/>
            <person name="Samadpour M."/>
        </authorList>
    </citation>
    <scope>NUCLEOTIDE SEQUENCE [LARGE SCALE GENOMIC DNA]</scope>
    <source>
        <strain evidence="8 10">PE</strain>
    </source>
</reference>
<evidence type="ECO:0000313" key="10">
    <source>
        <dbReference type="Proteomes" id="UP000190206"/>
    </source>
</evidence>